<evidence type="ECO:0000313" key="2">
    <source>
        <dbReference type="Proteomes" id="UP001177021"/>
    </source>
</evidence>
<protein>
    <submittedName>
        <fullName evidence="1">Uncharacterized protein</fullName>
    </submittedName>
</protein>
<gene>
    <name evidence="1" type="ORF">MILVUS5_LOCUS8324</name>
</gene>
<proteinExistence type="predicted"/>
<accession>A0ACB0J1Z6</accession>
<comment type="caution">
    <text evidence="1">The sequence shown here is derived from an EMBL/GenBank/DDBJ whole genome shotgun (WGS) entry which is preliminary data.</text>
</comment>
<dbReference type="EMBL" id="CASHSV030000013">
    <property type="protein sequence ID" value="CAJ2638068.1"/>
    <property type="molecule type" value="Genomic_DNA"/>
</dbReference>
<keyword evidence="2" id="KW-1185">Reference proteome</keyword>
<name>A0ACB0J1Z6_TRIPR</name>
<evidence type="ECO:0000313" key="1">
    <source>
        <dbReference type="EMBL" id="CAJ2638068.1"/>
    </source>
</evidence>
<sequence>METIRLVTALAHYNKWSTHQMDVKCAFLNGPLEEEVYVVQPPGFIDKENESKKTNEGLILHQRKYANEILKRFEMDKCNPALTPSEPRLQLTKETDERDVDATEYRRLIGSLRYLCNTRPDIPYNVGIVSRYMERPKISHLSATKRILRYIKGTLDSGIVFQTSDGSNFDLVGYTDSNWCGDKDDRKSTAGYIFLYGGAPISLCSRKEPVVALSTCEAEYIVASLSACQGVWLSNLITEISPYRSG</sequence>
<reference evidence="1" key="1">
    <citation type="submission" date="2023-10" db="EMBL/GenBank/DDBJ databases">
        <authorList>
            <person name="Rodriguez Cubillos JULIANA M."/>
            <person name="De Vega J."/>
        </authorList>
    </citation>
    <scope>NUCLEOTIDE SEQUENCE</scope>
</reference>
<organism evidence="1 2">
    <name type="scientific">Trifolium pratense</name>
    <name type="common">Red clover</name>
    <dbReference type="NCBI Taxonomy" id="57577"/>
    <lineage>
        <taxon>Eukaryota</taxon>
        <taxon>Viridiplantae</taxon>
        <taxon>Streptophyta</taxon>
        <taxon>Embryophyta</taxon>
        <taxon>Tracheophyta</taxon>
        <taxon>Spermatophyta</taxon>
        <taxon>Magnoliopsida</taxon>
        <taxon>eudicotyledons</taxon>
        <taxon>Gunneridae</taxon>
        <taxon>Pentapetalae</taxon>
        <taxon>rosids</taxon>
        <taxon>fabids</taxon>
        <taxon>Fabales</taxon>
        <taxon>Fabaceae</taxon>
        <taxon>Papilionoideae</taxon>
        <taxon>50 kb inversion clade</taxon>
        <taxon>NPAAA clade</taxon>
        <taxon>Hologalegina</taxon>
        <taxon>IRL clade</taxon>
        <taxon>Trifolieae</taxon>
        <taxon>Trifolium</taxon>
    </lineage>
</organism>
<dbReference type="Proteomes" id="UP001177021">
    <property type="component" value="Unassembled WGS sequence"/>
</dbReference>